<dbReference type="InterPro" id="IPR027417">
    <property type="entry name" value="P-loop_NTPase"/>
</dbReference>
<keyword evidence="9" id="KW-1185">Reference proteome</keyword>
<keyword evidence="3" id="KW-0235">DNA replication</keyword>
<dbReference type="Pfam" id="PF13401">
    <property type="entry name" value="AAA_22"/>
    <property type="match status" value="1"/>
</dbReference>
<dbReference type="InterPro" id="IPR032705">
    <property type="entry name" value="ORC4_C"/>
</dbReference>
<accession>A0AAV8UXZ3</accession>
<dbReference type="PANTHER" id="PTHR12087:SF0">
    <property type="entry name" value="ORIGIN RECOGNITION COMPLEX SUBUNIT 4"/>
    <property type="match status" value="1"/>
</dbReference>
<dbReference type="GO" id="GO:0003688">
    <property type="term" value="F:DNA replication origin binding"/>
    <property type="evidence" value="ECO:0007669"/>
    <property type="project" value="TreeGrafter"/>
</dbReference>
<evidence type="ECO:0000313" key="9">
    <source>
        <dbReference type="Proteomes" id="UP001157974"/>
    </source>
</evidence>
<dbReference type="GO" id="GO:0006270">
    <property type="term" value="P:DNA replication initiation"/>
    <property type="evidence" value="ECO:0007669"/>
    <property type="project" value="TreeGrafter"/>
</dbReference>
<comment type="caution">
    <text evidence="8">The sequence shown here is derived from an EMBL/GenBank/DDBJ whole genome shotgun (WGS) entry which is preliminary data.</text>
</comment>
<protein>
    <recommendedName>
        <fullName evidence="10">Origin recognition complex subunit 4</fullName>
    </recommendedName>
</protein>
<evidence type="ECO:0000256" key="5">
    <source>
        <dbReference type="ARBA" id="ARBA00023242"/>
    </source>
</evidence>
<dbReference type="AlphaFoldDB" id="A0AAV8UXZ3"/>
<dbReference type="EMBL" id="JAMWBK010000004">
    <property type="protein sequence ID" value="KAJ8905993.1"/>
    <property type="molecule type" value="Genomic_DNA"/>
</dbReference>
<gene>
    <name evidence="8" type="ORF">NDN08_002493</name>
</gene>
<keyword evidence="5" id="KW-0539">Nucleus</keyword>
<keyword evidence="4" id="KW-0238">DNA-binding</keyword>
<name>A0AAV8UXZ3_9RHOD</name>
<evidence type="ECO:0000313" key="8">
    <source>
        <dbReference type="EMBL" id="KAJ8905993.1"/>
    </source>
</evidence>
<evidence type="ECO:0000256" key="1">
    <source>
        <dbReference type="ARBA" id="ARBA00004123"/>
    </source>
</evidence>
<dbReference type="InterPro" id="IPR049945">
    <property type="entry name" value="AAA_22"/>
</dbReference>
<reference evidence="8 9" key="1">
    <citation type="journal article" date="2023" name="Nat. Commun.">
        <title>Origin of minicircular mitochondrial genomes in red algae.</title>
        <authorList>
            <person name="Lee Y."/>
            <person name="Cho C.H."/>
            <person name="Lee Y.M."/>
            <person name="Park S.I."/>
            <person name="Yang J.H."/>
            <person name="West J.A."/>
            <person name="Bhattacharya D."/>
            <person name="Yoon H.S."/>
        </authorList>
    </citation>
    <scope>NUCLEOTIDE SEQUENCE [LARGE SCALE GENOMIC DNA]</scope>
    <source>
        <strain evidence="8 9">CCMP1338</strain>
        <tissue evidence="8">Whole cell</tissue>
    </source>
</reference>
<feature type="domain" description="Origin recognition complex subunit 4 C-terminal" evidence="7">
    <location>
        <begin position="248"/>
        <end position="339"/>
    </location>
</feature>
<sequence length="376" mass="41090">MATANCLTKAANELVDEILLYIETSRRSESSSSLLLIGPRGSGKSAIVKNVIERLESNPVVVHLRGLLQSNDDRQAYASLVHQLGVGGTQVLNATIPRLFEISAKAISEGAKNSQTYVIILEDFELFALRPKQAFLYSLFNLAQGSDVGIVLIGTSIRIDAADLLEKRVRSRFSERVLVVPRPSDVDEVESLLAQKNVAYRSTKANRQKIDDQLKIDRVMGTILMRAAYDGQDLAASSPYLVLGDVVEEVLLGLSTLEIALLISYRRLVMRKGIDNYSFSNVYEEYASMNIGEGRLRAKTNANLLDESGALGGGGIVSKRLAHKAWTQLLDAEVLESGSEGTQLTVTLHDIKAAMERHEGVNATLRAWGGSFITPD</sequence>
<evidence type="ECO:0000259" key="6">
    <source>
        <dbReference type="Pfam" id="PF13401"/>
    </source>
</evidence>
<proteinExistence type="inferred from homology"/>
<evidence type="ECO:0000256" key="4">
    <source>
        <dbReference type="ARBA" id="ARBA00023125"/>
    </source>
</evidence>
<dbReference type="InterPro" id="IPR016527">
    <property type="entry name" value="ORC4"/>
</dbReference>
<dbReference type="Proteomes" id="UP001157974">
    <property type="component" value="Unassembled WGS sequence"/>
</dbReference>
<dbReference type="SUPFAM" id="SSF52540">
    <property type="entry name" value="P-loop containing nucleoside triphosphate hydrolases"/>
    <property type="match status" value="1"/>
</dbReference>
<dbReference type="GO" id="GO:0016887">
    <property type="term" value="F:ATP hydrolysis activity"/>
    <property type="evidence" value="ECO:0007669"/>
    <property type="project" value="InterPro"/>
</dbReference>
<evidence type="ECO:0000256" key="2">
    <source>
        <dbReference type="ARBA" id="ARBA00005334"/>
    </source>
</evidence>
<comment type="subcellular location">
    <subcellularLocation>
        <location evidence="1">Nucleus</location>
    </subcellularLocation>
</comment>
<dbReference type="PANTHER" id="PTHR12087">
    <property type="entry name" value="ORIGIN RECOGNITION COMPLEX SUBUNIT 4"/>
    <property type="match status" value="1"/>
</dbReference>
<feature type="domain" description="ORC1/DEAH AAA+ ATPase" evidence="6">
    <location>
        <begin position="30"/>
        <end position="156"/>
    </location>
</feature>
<dbReference type="Gene3D" id="3.40.50.300">
    <property type="entry name" value="P-loop containing nucleotide triphosphate hydrolases"/>
    <property type="match status" value="1"/>
</dbReference>
<dbReference type="GO" id="GO:0005664">
    <property type="term" value="C:nuclear origin of replication recognition complex"/>
    <property type="evidence" value="ECO:0007669"/>
    <property type="project" value="TreeGrafter"/>
</dbReference>
<organism evidence="8 9">
    <name type="scientific">Rhodosorus marinus</name>
    <dbReference type="NCBI Taxonomy" id="101924"/>
    <lineage>
        <taxon>Eukaryota</taxon>
        <taxon>Rhodophyta</taxon>
        <taxon>Stylonematophyceae</taxon>
        <taxon>Stylonematales</taxon>
        <taxon>Stylonemataceae</taxon>
        <taxon>Rhodosorus</taxon>
    </lineage>
</organism>
<comment type="similarity">
    <text evidence="2">Belongs to the ORC4 family.</text>
</comment>
<evidence type="ECO:0000256" key="3">
    <source>
        <dbReference type="ARBA" id="ARBA00022705"/>
    </source>
</evidence>
<evidence type="ECO:0008006" key="10">
    <source>
        <dbReference type="Google" id="ProtNLM"/>
    </source>
</evidence>
<dbReference type="Pfam" id="PF14629">
    <property type="entry name" value="ORC4_C"/>
    <property type="match status" value="1"/>
</dbReference>
<evidence type="ECO:0000259" key="7">
    <source>
        <dbReference type="Pfam" id="PF14629"/>
    </source>
</evidence>